<accession>E9HQF9</accession>
<sequence length="128" mass="14492">MALPNNLFSASNWGRMEDVFANDIPFDQQPTTELIMIDETTDDETFLQSFSRTQSLTLTLDLQLISDDTLDELFVDTDSHPELTHNNLNEVNWRNGVSVSNYIHNLQLPVGVNGCTYSPQLPANPRYS</sequence>
<name>E9HQF9_DAPPU</name>
<evidence type="ECO:0000313" key="1">
    <source>
        <dbReference type="EMBL" id="EFX65995.1"/>
    </source>
</evidence>
<organism evidence="1 2">
    <name type="scientific">Daphnia pulex</name>
    <name type="common">Water flea</name>
    <dbReference type="NCBI Taxonomy" id="6669"/>
    <lineage>
        <taxon>Eukaryota</taxon>
        <taxon>Metazoa</taxon>
        <taxon>Ecdysozoa</taxon>
        <taxon>Arthropoda</taxon>
        <taxon>Crustacea</taxon>
        <taxon>Branchiopoda</taxon>
        <taxon>Diplostraca</taxon>
        <taxon>Cladocera</taxon>
        <taxon>Anomopoda</taxon>
        <taxon>Daphniidae</taxon>
        <taxon>Daphnia</taxon>
    </lineage>
</organism>
<keyword evidence="2" id="KW-1185">Reference proteome</keyword>
<dbReference type="AlphaFoldDB" id="E9HQF9"/>
<dbReference type="PhylomeDB" id="E9HQF9"/>
<dbReference type="InParanoid" id="E9HQF9"/>
<proteinExistence type="predicted"/>
<dbReference type="EMBL" id="GL732720">
    <property type="protein sequence ID" value="EFX65995.1"/>
    <property type="molecule type" value="Genomic_DNA"/>
</dbReference>
<reference evidence="1 2" key="1">
    <citation type="journal article" date="2011" name="Science">
        <title>The ecoresponsive genome of Daphnia pulex.</title>
        <authorList>
            <person name="Colbourne J.K."/>
            <person name="Pfrender M.E."/>
            <person name="Gilbert D."/>
            <person name="Thomas W.K."/>
            <person name="Tucker A."/>
            <person name="Oakley T.H."/>
            <person name="Tokishita S."/>
            <person name="Aerts A."/>
            <person name="Arnold G.J."/>
            <person name="Basu M.K."/>
            <person name="Bauer D.J."/>
            <person name="Caceres C.E."/>
            <person name="Carmel L."/>
            <person name="Casola C."/>
            <person name="Choi J.H."/>
            <person name="Detter J.C."/>
            <person name="Dong Q."/>
            <person name="Dusheyko S."/>
            <person name="Eads B.D."/>
            <person name="Frohlich T."/>
            <person name="Geiler-Samerotte K.A."/>
            <person name="Gerlach D."/>
            <person name="Hatcher P."/>
            <person name="Jogdeo S."/>
            <person name="Krijgsveld J."/>
            <person name="Kriventseva E.V."/>
            <person name="Kultz D."/>
            <person name="Laforsch C."/>
            <person name="Lindquist E."/>
            <person name="Lopez J."/>
            <person name="Manak J.R."/>
            <person name="Muller J."/>
            <person name="Pangilinan J."/>
            <person name="Patwardhan R.P."/>
            <person name="Pitluck S."/>
            <person name="Pritham E.J."/>
            <person name="Rechtsteiner A."/>
            <person name="Rho M."/>
            <person name="Rogozin I.B."/>
            <person name="Sakarya O."/>
            <person name="Salamov A."/>
            <person name="Schaack S."/>
            <person name="Shapiro H."/>
            <person name="Shiga Y."/>
            <person name="Skalitzky C."/>
            <person name="Smith Z."/>
            <person name="Souvorov A."/>
            <person name="Sung W."/>
            <person name="Tang Z."/>
            <person name="Tsuchiya D."/>
            <person name="Tu H."/>
            <person name="Vos H."/>
            <person name="Wang M."/>
            <person name="Wolf Y.I."/>
            <person name="Yamagata H."/>
            <person name="Yamada T."/>
            <person name="Ye Y."/>
            <person name="Shaw J.R."/>
            <person name="Andrews J."/>
            <person name="Crease T.J."/>
            <person name="Tang H."/>
            <person name="Lucas S.M."/>
            <person name="Robertson H.M."/>
            <person name="Bork P."/>
            <person name="Koonin E.V."/>
            <person name="Zdobnov E.M."/>
            <person name="Grigoriev I.V."/>
            <person name="Lynch M."/>
            <person name="Boore J.L."/>
        </authorList>
    </citation>
    <scope>NUCLEOTIDE SEQUENCE [LARGE SCALE GENOMIC DNA]</scope>
</reference>
<dbReference type="KEGG" id="dpx:DAPPUDRAFT_263813"/>
<dbReference type="Proteomes" id="UP000000305">
    <property type="component" value="Unassembled WGS sequence"/>
</dbReference>
<gene>
    <name evidence="1" type="ORF">DAPPUDRAFT_263813</name>
</gene>
<dbReference type="HOGENOM" id="CLU_1961794_0_0_1"/>
<evidence type="ECO:0000313" key="2">
    <source>
        <dbReference type="Proteomes" id="UP000000305"/>
    </source>
</evidence>
<protein>
    <submittedName>
        <fullName evidence="1">Uncharacterized protein</fullName>
    </submittedName>
</protein>